<name>A0A919DXX7_9ACTN</name>
<evidence type="ECO:0000313" key="2">
    <source>
        <dbReference type="EMBL" id="GHE89971.1"/>
    </source>
</evidence>
<accession>A0A919DXX7</accession>
<dbReference type="Proteomes" id="UP000608024">
    <property type="component" value="Unassembled WGS sequence"/>
</dbReference>
<dbReference type="EMBL" id="BNBT01000166">
    <property type="protein sequence ID" value="GHE89971.1"/>
    <property type="molecule type" value="Genomic_DNA"/>
</dbReference>
<feature type="region of interest" description="Disordered" evidence="1">
    <location>
        <begin position="52"/>
        <end position="76"/>
    </location>
</feature>
<reference evidence="2" key="2">
    <citation type="submission" date="2020-09" db="EMBL/GenBank/DDBJ databases">
        <authorList>
            <person name="Sun Q."/>
            <person name="Ohkuma M."/>
        </authorList>
    </citation>
    <scope>NUCLEOTIDE SEQUENCE</scope>
    <source>
        <strain evidence="2">JCM 4784</strain>
    </source>
</reference>
<keyword evidence="3" id="KW-1185">Reference proteome</keyword>
<evidence type="ECO:0000256" key="1">
    <source>
        <dbReference type="SAM" id="MobiDB-lite"/>
    </source>
</evidence>
<comment type="caution">
    <text evidence="2">The sequence shown here is derived from an EMBL/GenBank/DDBJ whole genome shotgun (WGS) entry which is preliminary data.</text>
</comment>
<proteinExistence type="predicted"/>
<sequence length="76" mass="7816">MRAPGSERAGIRPQVPPGAAPALPAWFPGALKGAQCPVLPPLRGLFPATFHPAPARARPARTRPQLAVKHGNLGGA</sequence>
<reference evidence="2" key="1">
    <citation type="journal article" date="2014" name="Int. J. Syst. Evol. Microbiol.">
        <title>Complete genome sequence of Corynebacterium casei LMG S-19264T (=DSM 44701T), isolated from a smear-ripened cheese.</title>
        <authorList>
            <consortium name="US DOE Joint Genome Institute (JGI-PGF)"/>
            <person name="Walter F."/>
            <person name="Albersmeier A."/>
            <person name="Kalinowski J."/>
            <person name="Ruckert C."/>
        </authorList>
    </citation>
    <scope>NUCLEOTIDE SEQUENCE</scope>
    <source>
        <strain evidence="2">JCM 4784</strain>
    </source>
</reference>
<organism evidence="2 3">
    <name type="scientific">Streptomyces longispororuber</name>
    <dbReference type="NCBI Taxonomy" id="68230"/>
    <lineage>
        <taxon>Bacteria</taxon>
        <taxon>Bacillati</taxon>
        <taxon>Actinomycetota</taxon>
        <taxon>Actinomycetes</taxon>
        <taxon>Kitasatosporales</taxon>
        <taxon>Streptomycetaceae</taxon>
        <taxon>Streptomyces</taxon>
    </lineage>
</organism>
<gene>
    <name evidence="2" type="ORF">GCM10018785_66170</name>
</gene>
<protein>
    <submittedName>
        <fullName evidence="2">Uncharacterized protein</fullName>
    </submittedName>
</protein>
<evidence type="ECO:0000313" key="3">
    <source>
        <dbReference type="Proteomes" id="UP000608024"/>
    </source>
</evidence>
<dbReference type="AlphaFoldDB" id="A0A919DXX7"/>